<evidence type="ECO:0000313" key="6">
    <source>
        <dbReference type="EMBL" id="PAX08082.1"/>
    </source>
</evidence>
<comment type="caution">
    <text evidence="4">Lacks conserved residue(s) required for the propagation of feature annotation.</text>
</comment>
<evidence type="ECO:0000256" key="4">
    <source>
        <dbReference type="PROSITE-ProRule" id="PRU01161"/>
    </source>
</evidence>
<accession>A0A2A2SFV6</accession>
<gene>
    <name evidence="6" type="ORF">CKY28_10865</name>
</gene>
<dbReference type="RefSeq" id="WP_095998324.1">
    <property type="nucleotide sequence ID" value="NZ_NSLI01000003.1"/>
</dbReference>
<feature type="active site" description="Nucleophile" evidence="4">
    <location>
        <position position="43"/>
    </location>
</feature>
<dbReference type="PROSITE" id="PS51635">
    <property type="entry name" value="PNPLA"/>
    <property type="match status" value="1"/>
</dbReference>
<dbReference type="InterPro" id="IPR002641">
    <property type="entry name" value="PNPLA_dom"/>
</dbReference>
<keyword evidence="1 4" id="KW-0378">Hydrolase</keyword>
<proteinExistence type="predicted"/>
<keyword evidence="3 4" id="KW-0443">Lipid metabolism</keyword>
<dbReference type="OrthoDB" id="9807112at2"/>
<dbReference type="Proteomes" id="UP000218151">
    <property type="component" value="Unassembled WGS sequence"/>
</dbReference>
<protein>
    <submittedName>
        <fullName evidence="6">Patatin</fullName>
    </submittedName>
</protein>
<dbReference type="AlphaFoldDB" id="A0A2A2SFV6"/>
<keyword evidence="2 4" id="KW-0442">Lipid degradation</keyword>
<dbReference type="PANTHER" id="PTHR14226:SF57">
    <property type="entry name" value="BLR7027 PROTEIN"/>
    <property type="match status" value="1"/>
</dbReference>
<sequence>MADRPYRIALVLSGGNALGSWQAGAFEAMAARGLLPDRVSGASIGAVNGAMIVGNPPERAVELLCAFWSPASARWPETFDAWRRTAAVSATLAAGRMDAFTPRPFFGQPWASDGAPSPSLFDTRPLKATLERSVDWDRVNDGPVRFTITAVELESGLDAVFDSERNRLGPDHVRASTALMPAFPPVEIGGRWYVDPGLSANLPADAVLAEPGDAPLLVIALDLLPLSAPKPATFGEATGRLQDLVFAAQTKRAADAWKTVYDLHGPAAPAVTLARLSYSDQGREVAGKAFDFSPETAGERWAAGAAAMHALIDRLEAGDVPIGEPGLTVVQNPDEAPLLQDTFRLKVSEKAG</sequence>
<dbReference type="InterPro" id="IPR050301">
    <property type="entry name" value="NTE"/>
</dbReference>
<keyword evidence="7" id="KW-1185">Reference proteome</keyword>
<evidence type="ECO:0000256" key="1">
    <source>
        <dbReference type="ARBA" id="ARBA00022801"/>
    </source>
</evidence>
<evidence type="ECO:0000256" key="2">
    <source>
        <dbReference type="ARBA" id="ARBA00022963"/>
    </source>
</evidence>
<evidence type="ECO:0000313" key="7">
    <source>
        <dbReference type="Proteomes" id="UP000218151"/>
    </source>
</evidence>
<reference evidence="7" key="1">
    <citation type="submission" date="2017-09" db="EMBL/GenBank/DDBJ databases">
        <authorList>
            <person name="Feng G."/>
            <person name="Zhu H."/>
        </authorList>
    </citation>
    <scope>NUCLEOTIDE SEQUENCE [LARGE SCALE GENOMIC DNA]</scope>
    <source>
        <strain evidence="7">1PNM-20</strain>
    </source>
</reference>
<name>A0A2A2SFV6_9SPHN</name>
<feature type="active site" description="Proton acceptor" evidence="4">
    <location>
        <position position="195"/>
    </location>
</feature>
<dbReference type="PANTHER" id="PTHR14226">
    <property type="entry name" value="NEUROPATHY TARGET ESTERASE/SWISS CHEESE D.MELANOGASTER"/>
    <property type="match status" value="1"/>
</dbReference>
<comment type="caution">
    <text evidence="6">The sequence shown here is derived from an EMBL/GenBank/DDBJ whole genome shotgun (WGS) entry which is preliminary data.</text>
</comment>
<dbReference type="InterPro" id="IPR016035">
    <property type="entry name" value="Acyl_Trfase/lysoPLipase"/>
</dbReference>
<organism evidence="6 7">
    <name type="scientific">Sphingomonas lenta</name>
    <dbReference type="NCBI Taxonomy" id="1141887"/>
    <lineage>
        <taxon>Bacteria</taxon>
        <taxon>Pseudomonadati</taxon>
        <taxon>Pseudomonadota</taxon>
        <taxon>Alphaproteobacteria</taxon>
        <taxon>Sphingomonadales</taxon>
        <taxon>Sphingomonadaceae</taxon>
        <taxon>Sphingomonas</taxon>
    </lineage>
</organism>
<dbReference type="GO" id="GO:0016042">
    <property type="term" value="P:lipid catabolic process"/>
    <property type="evidence" value="ECO:0007669"/>
    <property type="project" value="UniProtKB-UniRule"/>
</dbReference>
<evidence type="ECO:0000256" key="3">
    <source>
        <dbReference type="ARBA" id="ARBA00023098"/>
    </source>
</evidence>
<feature type="short sequence motif" description="GXSXG" evidence="4">
    <location>
        <begin position="41"/>
        <end position="45"/>
    </location>
</feature>
<dbReference type="GO" id="GO:0016787">
    <property type="term" value="F:hydrolase activity"/>
    <property type="evidence" value="ECO:0007669"/>
    <property type="project" value="UniProtKB-UniRule"/>
</dbReference>
<dbReference type="Pfam" id="PF01734">
    <property type="entry name" value="Patatin"/>
    <property type="match status" value="1"/>
</dbReference>
<dbReference type="EMBL" id="NSLI01000003">
    <property type="protein sequence ID" value="PAX08082.1"/>
    <property type="molecule type" value="Genomic_DNA"/>
</dbReference>
<dbReference type="SUPFAM" id="SSF52151">
    <property type="entry name" value="FabD/lysophospholipase-like"/>
    <property type="match status" value="1"/>
</dbReference>
<dbReference type="Gene3D" id="3.40.1090.10">
    <property type="entry name" value="Cytosolic phospholipase A2 catalytic domain"/>
    <property type="match status" value="2"/>
</dbReference>
<evidence type="ECO:0000259" key="5">
    <source>
        <dbReference type="PROSITE" id="PS51635"/>
    </source>
</evidence>
<feature type="domain" description="PNPLA" evidence="5">
    <location>
        <begin position="10"/>
        <end position="208"/>
    </location>
</feature>